<feature type="compositionally biased region" description="Low complexity" evidence="12">
    <location>
        <begin position="142"/>
        <end position="152"/>
    </location>
</feature>
<dbReference type="InterPro" id="IPR051508">
    <property type="entry name" value="Mito_Carrier_Antiporter"/>
</dbReference>
<evidence type="ECO:0000313" key="14">
    <source>
        <dbReference type="EMBL" id="EWM25355.1"/>
    </source>
</evidence>
<evidence type="ECO:0000256" key="11">
    <source>
        <dbReference type="RuleBase" id="RU000488"/>
    </source>
</evidence>
<evidence type="ECO:0000256" key="6">
    <source>
        <dbReference type="ARBA" id="ARBA00022792"/>
    </source>
</evidence>
<evidence type="ECO:0000256" key="9">
    <source>
        <dbReference type="ARBA" id="ARBA00023136"/>
    </source>
</evidence>
<dbReference type="InterPro" id="IPR023395">
    <property type="entry name" value="MCP_dom_sf"/>
</dbReference>
<dbReference type="Proteomes" id="UP000019335">
    <property type="component" value="Chromosome 11"/>
</dbReference>
<dbReference type="PROSITE" id="PS50920">
    <property type="entry name" value="SOLCAR"/>
    <property type="match status" value="3"/>
</dbReference>
<comment type="caution">
    <text evidence="14">The sequence shown here is derived from an EMBL/GenBank/DDBJ whole genome shotgun (WGS) entry which is preliminary data.</text>
</comment>
<evidence type="ECO:0000256" key="10">
    <source>
        <dbReference type="PROSITE-ProRule" id="PRU00282"/>
    </source>
</evidence>
<keyword evidence="4 10" id="KW-0812">Transmembrane</keyword>
<evidence type="ECO:0000256" key="3">
    <source>
        <dbReference type="ARBA" id="ARBA00022448"/>
    </source>
</evidence>
<reference evidence="14 15" key="1">
    <citation type="journal article" date="2014" name="Mol. Plant">
        <title>Chromosome Scale Genome Assembly and Transcriptome Profiling of Nannochloropsis gaditana in Nitrogen Depletion.</title>
        <authorList>
            <person name="Corteggiani Carpinelli E."/>
            <person name="Telatin A."/>
            <person name="Vitulo N."/>
            <person name="Forcato C."/>
            <person name="D'Angelo M."/>
            <person name="Schiavon R."/>
            <person name="Vezzi A."/>
            <person name="Giacometti G.M."/>
            <person name="Morosinotto T."/>
            <person name="Valle G."/>
        </authorList>
    </citation>
    <scope>NUCLEOTIDE SEQUENCE [LARGE SCALE GENOMIC DNA]</scope>
    <source>
        <strain evidence="14 15">B-31</strain>
    </source>
</reference>
<protein>
    <submittedName>
        <fullName evidence="14">Solute carrier family 25 member 35</fullName>
    </submittedName>
</protein>
<accession>W7TEB1</accession>
<dbReference type="SUPFAM" id="SSF103506">
    <property type="entry name" value="Mitochondrial carrier"/>
    <property type="match status" value="1"/>
</dbReference>
<proteinExistence type="inferred from homology"/>
<feature type="repeat" description="Solcar" evidence="10">
    <location>
        <begin position="253"/>
        <end position="345"/>
    </location>
</feature>
<evidence type="ECO:0000256" key="12">
    <source>
        <dbReference type="SAM" id="MobiDB-lite"/>
    </source>
</evidence>
<evidence type="ECO:0000313" key="15">
    <source>
        <dbReference type="Proteomes" id="UP000019335"/>
    </source>
</evidence>
<feature type="region of interest" description="Disordered" evidence="12">
    <location>
        <begin position="114"/>
        <end position="152"/>
    </location>
</feature>
<dbReference type="Pfam" id="PF00153">
    <property type="entry name" value="Mito_carr"/>
    <property type="match status" value="3"/>
</dbReference>
<evidence type="ECO:0000256" key="4">
    <source>
        <dbReference type="ARBA" id="ARBA00022692"/>
    </source>
</evidence>
<dbReference type="PANTHER" id="PTHR45928:SF1">
    <property type="entry name" value="RE38146P"/>
    <property type="match status" value="1"/>
</dbReference>
<feature type="compositionally biased region" description="Basic and acidic residues" evidence="12">
    <location>
        <begin position="115"/>
        <end position="125"/>
    </location>
</feature>
<evidence type="ECO:0000256" key="2">
    <source>
        <dbReference type="ARBA" id="ARBA00006375"/>
    </source>
</evidence>
<dbReference type="AlphaFoldDB" id="W7TEB1"/>
<comment type="subcellular location">
    <subcellularLocation>
        <location evidence="1">Mitochondrion inner membrane</location>
        <topology evidence="1">Multi-pass membrane protein</topology>
    </subcellularLocation>
</comment>
<sequence length="361" mass="39867">MSNAKDISRTRKRKRPHEKTWLQEFILGGTSTSIACLISNPFDVLKVRMQLQGELKSKGSYQVHYRNIFTAAWTIIRVEGIFALQKGLGPAILYQFCMNGVRLGTFQTLVNMGQKADREREEARRRGSASPRSMDGPRDASDSLPASSSPSNNVARSAVAGALGGALGGIVASPLYLVKTQLQSRALRAIAVGHQHEHTSTFQALRKIYGEQGLRGLWRGVEGAVPRLTLGSALQLSTFSYMKEAVRRSGHVEELWVPVVASLLSSVNIIIFMEPLDVVRTRLYNQPTDARGRGLYYRGFWDCFRKVIQTEGFLHGMYKGAGAAYFRMAPQAIMGLSFWDSIRRAWYGTGAGDEGGDGGEE</sequence>
<evidence type="ECO:0000256" key="5">
    <source>
        <dbReference type="ARBA" id="ARBA00022737"/>
    </source>
</evidence>
<evidence type="ECO:0000256" key="8">
    <source>
        <dbReference type="ARBA" id="ARBA00023128"/>
    </source>
</evidence>
<evidence type="ECO:0000256" key="7">
    <source>
        <dbReference type="ARBA" id="ARBA00022989"/>
    </source>
</evidence>
<evidence type="ECO:0000256" key="13">
    <source>
        <dbReference type="SAM" id="Phobius"/>
    </source>
</evidence>
<feature type="repeat" description="Solcar" evidence="10">
    <location>
        <begin position="152"/>
        <end position="245"/>
    </location>
</feature>
<dbReference type="EMBL" id="AZIL01000936">
    <property type="protein sequence ID" value="EWM25355.1"/>
    <property type="molecule type" value="Genomic_DNA"/>
</dbReference>
<feature type="repeat" description="Solcar" evidence="10">
    <location>
        <begin position="19"/>
        <end position="112"/>
    </location>
</feature>
<keyword evidence="6" id="KW-0999">Mitochondrion inner membrane</keyword>
<comment type="similarity">
    <text evidence="2 11">Belongs to the mitochondrial carrier (TC 2.A.29) family.</text>
</comment>
<organism evidence="14 15">
    <name type="scientific">Nannochloropsis gaditana</name>
    <dbReference type="NCBI Taxonomy" id="72520"/>
    <lineage>
        <taxon>Eukaryota</taxon>
        <taxon>Sar</taxon>
        <taxon>Stramenopiles</taxon>
        <taxon>Ochrophyta</taxon>
        <taxon>Eustigmatophyceae</taxon>
        <taxon>Eustigmatales</taxon>
        <taxon>Monodopsidaceae</taxon>
        <taxon>Nannochloropsis</taxon>
    </lineage>
</organism>
<dbReference type="Gene3D" id="1.50.40.10">
    <property type="entry name" value="Mitochondrial carrier domain"/>
    <property type="match status" value="2"/>
</dbReference>
<name>W7TEB1_9STRA</name>
<dbReference type="PANTHER" id="PTHR45928">
    <property type="entry name" value="RE38146P"/>
    <property type="match status" value="1"/>
</dbReference>
<keyword evidence="15" id="KW-1185">Reference proteome</keyword>
<keyword evidence="3 11" id="KW-0813">Transport</keyword>
<feature type="transmembrane region" description="Helical" evidence="13">
    <location>
        <begin position="21"/>
        <end position="42"/>
    </location>
</feature>
<gene>
    <name evidence="14" type="ORF">Naga_100005g126</name>
</gene>
<dbReference type="GO" id="GO:0005743">
    <property type="term" value="C:mitochondrial inner membrane"/>
    <property type="evidence" value="ECO:0007669"/>
    <property type="project" value="UniProtKB-SubCell"/>
</dbReference>
<dbReference type="InterPro" id="IPR018108">
    <property type="entry name" value="MCP_transmembrane"/>
</dbReference>
<keyword evidence="9 10" id="KW-0472">Membrane</keyword>
<keyword evidence="7 13" id="KW-1133">Transmembrane helix</keyword>
<keyword evidence="8" id="KW-0496">Mitochondrion</keyword>
<evidence type="ECO:0000256" key="1">
    <source>
        <dbReference type="ARBA" id="ARBA00004448"/>
    </source>
</evidence>
<dbReference type="OrthoDB" id="6703404at2759"/>
<keyword evidence="5" id="KW-0677">Repeat</keyword>